<organism evidence="17 18">
    <name type="scientific">Acinetobacter radioresistens</name>
    <dbReference type="NCBI Taxonomy" id="40216"/>
    <lineage>
        <taxon>Bacteria</taxon>
        <taxon>Pseudomonadati</taxon>
        <taxon>Pseudomonadota</taxon>
        <taxon>Gammaproteobacteria</taxon>
        <taxon>Moraxellales</taxon>
        <taxon>Moraxellaceae</taxon>
        <taxon>Acinetobacter</taxon>
    </lineage>
</organism>
<dbReference type="GO" id="GO:0006572">
    <property type="term" value="P:L-tyrosine catabolic process"/>
    <property type="evidence" value="ECO:0007669"/>
    <property type="project" value="UniProtKB-KW"/>
</dbReference>
<dbReference type="InterPro" id="IPR011234">
    <property type="entry name" value="Fumarylacetoacetase-like_C"/>
</dbReference>
<dbReference type="SUPFAM" id="SSF56529">
    <property type="entry name" value="FAH"/>
    <property type="match status" value="1"/>
</dbReference>
<evidence type="ECO:0000259" key="16">
    <source>
        <dbReference type="Pfam" id="PF09298"/>
    </source>
</evidence>
<evidence type="ECO:0000256" key="12">
    <source>
        <dbReference type="PIRSR" id="PIRSR605959-1"/>
    </source>
</evidence>
<comment type="cofactor">
    <cofactor evidence="1 14">
        <name>Ca(2+)</name>
        <dbReference type="ChEBI" id="CHEBI:29108"/>
    </cofactor>
</comment>
<dbReference type="NCBIfam" id="TIGR01266">
    <property type="entry name" value="fum_ac_acetase"/>
    <property type="match status" value="1"/>
</dbReference>
<comment type="similarity">
    <text evidence="4">Belongs to the FAH family.</text>
</comment>
<dbReference type="InterPro" id="IPR005959">
    <property type="entry name" value="Fumarylacetoacetase"/>
</dbReference>
<feature type="binding site" evidence="13">
    <location>
        <position position="244"/>
    </location>
    <ligand>
        <name>substrate</name>
    </ligand>
</feature>
<dbReference type="AlphaFoldDB" id="A0A8H2K5V5"/>
<dbReference type="InterPro" id="IPR036462">
    <property type="entry name" value="Fumarylacetoacetase_N_sf"/>
</dbReference>
<feature type="domain" description="Fumarylacetoacetase-like C-terminal" evidence="15">
    <location>
        <begin position="129"/>
        <end position="414"/>
    </location>
</feature>
<feature type="binding site" evidence="13">
    <location>
        <position position="132"/>
    </location>
    <ligand>
        <name>substrate</name>
    </ligand>
</feature>
<evidence type="ECO:0000256" key="13">
    <source>
        <dbReference type="PIRSR" id="PIRSR605959-2"/>
    </source>
</evidence>
<evidence type="ECO:0000313" key="17">
    <source>
        <dbReference type="EMBL" id="TNX92856.1"/>
    </source>
</evidence>
<feature type="binding site" evidence="13">
    <location>
        <position position="355"/>
    </location>
    <ligand>
        <name>substrate</name>
    </ligand>
</feature>
<evidence type="ECO:0000313" key="18">
    <source>
        <dbReference type="Proteomes" id="UP000314285"/>
    </source>
</evidence>
<feature type="binding site" evidence="14">
    <location>
        <position position="257"/>
    </location>
    <ligand>
        <name>Mg(2+)</name>
        <dbReference type="ChEBI" id="CHEBI:18420"/>
    </ligand>
</feature>
<evidence type="ECO:0000256" key="4">
    <source>
        <dbReference type="ARBA" id="ARBA00010211"/>
    </source>
</evidence>
<keyword evidence="6 14" id="KW-0479">Metal-binding</keyword>
<evidence type="ECO:0000256" key="14">
    <source>
        <dbReference type="PIRSR" id="PIRSR605959-3"/>
    </source>
</evidence>
<evidence type="ECO:0000256" key="7">
    <source>
        <dbReference type="ARBA" id="ARBA00022801"/>
    </source>
</evidence>
<name>A0A8H2K5V5_ACIRA</name>
<feature type="binding site" evidence="14">
    <location>
        <position position="130"/>
    </location>
    <ligand>
        <name>Ca(2+)</name>
        <dbReference type="ChEBI" id="CHEBI:29108"/>
    </ligand>
</feature>
<evidence type="ECO:0000256" key="11">
    <source>
        <dbReference type="ARBA" id="ARBA00023232"/>
    </source>
</evidence>
<feature type="binding site" evidence="14">
    <location>
        <position position="237"/>
    </location>
    <ligand>
        <name>Mg(2+)</name>
        <dbReference type="ChEBI" id="CHEBI:18420"/>
    </ligand>
</feature>
<dbReference type="UniPathway" id="UPA00139">
    <property type="reaction ID" value="UER00341"/>
</dbReference>
<feature type="binding site" evidence="14">
    <location>
        <position position="205"/>
    </location>
    <ligand>
        <name>Ca(2+)</name>
        <dbReference type="ChEBI" id="CHEBI:29108"/>
    </ligand>
</feature>
<dbReference type="GO" id="GO:0006559">
    <property type="term" value="P:L-phenylalanine catabolic process"/>
    <property type="evidence" value="ECO:0007669"/>
    <property type="project" value="UniProtKB-UniPathway"/>
</dbReference>
<feature type="binding site" evidence="14">
    <location>
        <position position="237"/>
    </location>
    <ligand>
        <name>Ca(2+)</name>
        <dbReference type="ChEBI" id="CHEBI:29108"/>
    </ligand>
</feature>
<keyword evidence="9 14" id="KW-0460">Magnesium</keyword>
<dbReference type="FunFam" id="3.90.850.10:FF:000004">
    <property type="entry name" value="Fumarylacetoacetase"/>
    <property type="match status" value="1"/>
</dbReference>
<dbReference type="GO" id="GO:0046872">
    <property type="term" value="F:metal ion binding"/>
    <property type="evidence" value="ECO:0007669"/>
    <property type="project" value="UniProtKB-KW"/>
</dbReference>
<dbReference type="GO" id="GO:1902000">
    <property type="term" value="P:homogentisate catabolic process"/>
    <property type="evidence" value="ECO:0007669"/>
    <property type="project" value="TreeGrafter"/>
</dbReference>
<proteinExistence type="inferred from homology"/>
<accession>A0A8H2K5V5</accession>
<feature type="binding site" evidence="14">
    <location>
        <position position="203"/>
    </location>
    <ligand>
        <name>Ca(2+)</name>
        <dbReference type="ChEBI" id="CHEBI:29108"/>
    </ligand>
</feature>
<gene>
    <name evidence="17" type="primary">fahA</name>
    <name evidence="17" type="ORF">FHY67_04635</name>
</gene>
<reference evidence="17 18" key="1">
    <citation type="submission" date="2019-06" db="EMBL/GenBank/DDBJ databases">
        <title>Genome of Acinetobacter radioresistens APH1, a phenol degrading strain.</title>
        <authorList>
            <person name="Liu Y."/>
        </authorList>
    </citation>
    <scope>NUCLEOTIDE SEQUENCE [LARGE SCALE GENOMIC DNA]</scope>
    <source>
        <strain evidence="17 18">APH1</strain>
    </source>
</reference>
<evidence type="ECO:0000256" key="3">
    <source>
        <dbReference type="ARBA" id="ARBA00004782"/>
    </source>
</evidence>
<dbReference type="Gene3D" id="3.90.850.10">
    <property type="entry name" value="Fumarylacetoacetase-like, C-terminal domain"/>
    <property type="match status" value="1"/>
</dbReference>
<dbReference type="EMBL" id="VFBM01000003">
    <property type="protein sequence ID" value="TNX92856.1"/>
    <property type="molecule type" value="Genomic_DNA"/>
</dbReference>
<protein>
    <recommendedName>
        <fullName evidence="5">fumarylacetoacetase</fullName>
        <ecNumber evidence="5">3.7.1.2</ecNumber>
    </recommendedName>
</protein>
<evidence type="ECO:0000256" key="10">
    <source>
        <dbReference type="ARBA" id="ARBA00022878"/>
    </source>
</evidence>
<feature type="domain" description="Fumarylacetoacetase N-terminal" evidence="16">
    <location>
        <begin position="20"/>
        <end position="122"/>
    </location>
</feature>
<comment type="caution">
    <text evidence="17">The sequence shown here is derived from an EMBL/GenBank/DDBJ whole genome shotgun (WGS) entry which is preliminary data.</text>
</comment>
<evidence type="ECO:0000256" key="6">
    <source>
        <dbReference type="ARBA" id="ARBA00022723"/>
    </source>
</evidence>
<dbReference type="RefSeq" id="WP_005027370.1">
    <property type="nucleotide sequence ID" value="NZ_CP027365.1"/>
</dbReference>
<sequence length="438" mass="48783">MTTQLKSFIDVAPDSDFPIQNLPYGIFSETADGKRRAGVALGEYVVDLAVLEQAGLLTIEAGRNYFDQSTLNQFIESGRDQWTQVRSTLQFLLSSTNPELRDNSELCEKAFFKRSEVVLHLPVHIPGYTDFYSSKEHATNVGCMFRDPKNALLPNWSELPVGYNGRASSVVVSGTDIVRPSGQVKLPSEERPVFTACRKLDFELETAFIIGKPNQLGEPISIENAWDHIFGMVLFNDWSARDIQQWEYVPLGPFNAKTFASSISPWIVTLDALQPFKTNSPEQEPRPLAYLREDNSANSYDIQLSVELQAAGQVQADVICQTNFKYMYWSMAQQLTHHTISGCNVQVGDLMGSGTISGPTPDSYGSLLELTWNTTKPLTLSNGEQRSFLQDGDTLVMKGYCEKDGLRIGFGEVSGKVLPAVQFDFNTDESEVEQHEAV</sequence>
<dbReference type="Pfam" id="PF01557">
    <property type="entry name" value="FAA_hydrolase"/>
    <property type="match status" value="1"/>
</dbReference>
<dbReference type="GO" id="GO:0004334">
    <property type="term" value="F:fumarylacetoacetase activity"/>
    <property type="evidence" value="ECO:0007669"/>
    <property type="project" value="UniProtKB-EC"/>
</dbReference>
<comment type="cofactor">
    <cofactor evidence="2 14">
        <name>Mg(2+)</name>
        <dbReference type="ChEBI" id="CHEBI:18420"/>
    </cofactor>
</comment>
<dbReference type="EC" id="3.7.1.2" evidence="5"/>
<dbReference type="Pfam" id="PF09298">
    <property type="entry name" value="FAA_hydrolase_N"/>
    <property type="match status" value="1"/>
</dbReference>
<keyword evidence="11" id="KW-0585">Phenylalanine catabolism</keyword>
<dbReference type="PANTHER" id="PTHR43069:SF2">
    <property type="entry name" value="FUMARYLACETOACETASE"/>
    <property type="match status" value="1"/>
</dbReference>
<evidence type="ECO:0000256" key="9">
    <source>
        <dbReference type="ARBA" id="ARBA00022842"/>
    </source>
</evidence>
<dbReference type="InterPro" id="IPR036663">
    <property type="entry name" value="Fumarylacetoacetase_C_sf"/>
</dbReference>
<evidence type="ECO:0000256" key="1">
    <source>
        <dbReference type="ARBA" id="ARBA00001913"/>
    </source>
</evidence>
<evidence type="ECO:0000256" key="2">
    <source>
        <dbReference type="ARBA" id="ARBA00001946"/>
    </source>
</evidence>
<dbReference type="PANTHER" id="PTHR43069">
    <property type="entry name" value="FUMARYLACETOACETASE"/>
    <property type="match status" value="1"/>
</dbReference>
<keyword evidence="10" id="KW-0828">Tyrosine catabolism</keyword>
<dbReference type="InterPro" id="IPR015377">
    <property type="entry name" value="Fumarylacetoacetase_N"/>
</dbReference>
<evidence type="ECO:0000259" key="15">
    <source>
        <dbReference type="Pfam" id="PF01557"/>
    </source>
</evidence>
<feature type="binding site" evidence="13">
    <location>
        <position position="248"/>
    </location>
    <ligand>
        <name>substrate</name>
    </ligand>
</feature>
<dbReference type="Proteomes" id="UP000314285">
    <property type="component" value="Unassembled WGS sequence"/>
</dbReference>
<comment type="pathway">
    <text evidence="3">Amino-acid degradation; L-phenylalanine degradation; acetoacetate and fumarate from L-phenylalanine: step 6/6.</text>
</comment>
<dbReference type="SUPFAM" id="SSF63433">
    <property type="entry name" value="Fumarylacetoacetate hydrolase, FAH, N-terminal domain"/>
    <property type="match status" value="1"/>
</dbReference>
<evidence type="ECO:0000256" key="8">
    <source>
        <dbReference type="ARBA" id="ARBA00022837"/>
    </source>
</evidence>
<dbReference type="Gene3D" id="2.30.30.230">
    <property type="entry name" value="Fumarylacetoacetase, N-terminal domain"/>
    <property type="match status" value="1"/>
</dbReference>
<keyword evidence="8 14" id="KW-0106">Calcium</keyword>
<evidence type="ECO:0000256" key="5">
    <source>
        <dbReference type="ARBA" id="ARBA00012094"/>
    </source>
</evidence>
<feature type="binding site" evidence="14">
    <location>
        <position position="261"/>
    </location>
    <ligand>
        <name>Mg(2+)</name>
        <dbReference type="ChEBI" id="CHEBI:18420"/>
    </ligand>
</feature>
<feature type="binding site" evidence="13">
    <location>
        <position position="146"/>
    </location>
    <ligand>
        <name>substrate</name>
    </ligand>
</feature>
<feature type="active site" description="Proton acceptor" evidence="12">
    <location>
        <position position="137"/>
    </location>
</feature>
<keyword evidence="7 17" id="KW-0378">Hydrolase</keyword>